<feature type="transmembrane region" description="Helical" evidence="5">
    <location>
        <begin position="12"/>
        <end position="36"/>
    </location>
</feature>
<proteinExistence type="predicted"/>
<dbReference type="EMBL" id="FRFE01000010">
    <property type="protein sequence ID" value="SHO48414.1"/>
    <property type="molecule type" value="Genomic_DNA"/>
</dbReference>
<dbReference type="PANTHER" id="PTHR23530:SF1">
    <property type="entry name" value="PERMEASE, MAJOR FACILITATOR SUPERFAMILY-RELATED"/>
    <property type="match status" value="1"/>
</dbReference>
<evidence type="ECO:0000313" key="7">
    <source>
        <dbReference type="EMBL" id="SHO48414.1"/>
    </source>
</evidence>
<evidence type="ECO:0000259" key="6">
    <source>
        <dbReference type="PROSITE" id="PS50850"/>
    </source>
</evidence>
<feature type="transmembrane region" description="Helical" evidence="5">
    <location>
        <begin position="313"/>
        <end position="331"/>
    </location>
</feature>
<protein>
    <submittedName>
        <fullName evidence="7">Nitrate/nitrite transporter NarK</fullName>
    </submittedName>
</protein>
<dbReference type="Pfam" id="PF07690">
    <property type="entry name" value="MFS_1"/>
    <property type="match status" value="1"/>
</dbReference>
<reference evidence="7 8" key="1">
    <citation type="submission" date="2016-12" db="EMBL/GenBank/DDBJ databases">
        <authorList>
            <person name="Song W.-J."/>
            <person name="Kurnit D.M."/>
        </authorList>
    </citation>
    <scope>NUCLEOTIDE SEQUENCE [LARGE SCALE GENOMIC DNA]</scope>
    <source>
        <strain evidence="7 8">DSM 18488</strain>
    </source>
</reference>
<dbReference type="STRING" id="1121416.SAMN02745220_02286"/>
<feature type="domain" description="Major facilitator superfamily (MFS) profile" evidence="6">
    <location>
        <begin position="1"/>
        <end position="449"/>
    </location>
</feature>
<evidence type="ECO:0000256" key="4">
    <source>
        <dbReference type="ARBA" id="ARBA00023136"/>
    </source>
</evidence>
<dbReference type="GO" id="GO:0022857">
    <property type="term" value="F:transmembrane transporter activity"/>
    <property type="evidence" value="ECO:0007669"/>
    <property type="project" value="InterPro"/>
</dbReference>
<dbReference type="Gene3D" id="1.20.1250.20">
    <property type="entry name" value="MFS general substrate transporter like domains"/>
    <property type="match status" value="2"/>
</dbReference>
<dbReference type="InterPro" id="IPR053160">
    <property type="entry name" value="MFS_DHA3_Transporter"/>
</dbReference>
<feature type="transmembrane region" description="Helical" evidence="5">
    <location>
        <begin position="192"/>
        <end position="212"/>
    </location>
</feature>
<accession>A0A1M7Y731</accession>
<sequence>MPATSPFAIPNIRLFIAFRILFNCRFYYPIFTILFLDYGLTIEQFALLNTVWAITIFCAEVPSGALADVLGRKQLLVATALLMVVEMGIIAFVPVVNITLVFWAFLINRVMSGLAEAMASGADEAIAFDSLSEEGLACCWPKVLSLQMRLKSIGSIITGILGALIYDPNMMNRLLNLIGSGITVNQQQTMRYPVYLTLILALLATFTAFLFQESDDQQQQRIKGQGFIRNMKAAMAVTLQAGNWIMQTPFALAVILFGMFYDHILRMLITLTSQYYRLIELPEASFGVLGAAMSLFGLYIPKLCEQMVDRYSPRQNMFLLLAITLAAIFIMRGFYPYIGLVAIAFVYVGLTMVSFFTSHYLNQITTSSQRATVLSFKGMAFNLGYGLIGILFALLMQQMRGVTAGAHPNWSSSIIEEQSFMLSIGWFPWYTLLLFVGMLLLNHQRLQGKPVSAKE</sequence>
<keyword evidence="8" id="KW-1185">Reference proteome</keyword>
<dbReference type="Proteomes" id="UP000184603">
    <property type="component" value="Unassembled WGS sequence"/>
</dbReference>
<dbReference type="PANTHER" id="PTHR23530">
    <property type="entry name" value="TRANSPORT PROTEIN-RELATED"/>
    <property type="match status" value="1"/>
</dbReference>
<dbReference type="InterPro" id="IPR011701">
    <property type="entry name" value="MFS"/>
</dbReference>
<feature type="transmembrane region" description="Helical" evidence="5">
    <location>
        <begin position="233"/>
        <end position="261"/>
    </location>
</feature>
<feature type="transmembrane region" description="Helical" evidence="5">
    <location>
        <begin position="337"/>
        <end position="358"/>
    </location>
</feature>
<dbReference type="SUPFAM" id="SSF103473">
    <property type="entry name" value="MFS general substrate transporter"/>
    <property type="match status" value="1"/>
</dbReference>
<name>A0A1M7Y731_9BACT</name>
<organism evidence="7 8">
    <name type="scientific">Desulfopila aestuarii DSM 18488</name>
    <dbReference type="NCBI Taxonomy" id="1121416"/>
    <lineage>
        <taxon>Bacteria</taxon>
        <taxon>Pseudomonadati</taxon>
        <taxon>Thermodesulfobacteriota</taxon>
        <taxon>Desulfobulbia</taxon>
        <taxon>Desulfobulbales</taxon>
        <taxon>Desulfocapsaceae</taxon>
        <taxon>Desulfopila</taxon>
    </lineage>
</organism>
<dbReference type="OrthoDB" id="9816124at2"/>
<dbReference type="PROSITE" id="PS50850">
    <property type="entry name" value="MFS"/>
    <property type="match status" value="1"/>
</dbReference>
<dbReference type="InterPro" id="IPR036259">
    <property type="entry name" value="MFS_trans_sf"/>
</dbReference>
<evidence type="ECO:0000256" key="5">
    <source>
        <dbReference type="SAM" id="Phobius"/>
    </source>
</evidence>
<feature type="transmembrane region" description="Helical" evidence="5">
    <location>
        <begin position="45"/>
        <end position="63"/>
    </location>
</feature>
<comment type="subcellular location">
    <subcellularLocation>
        <location evidence="1">Membrane</location>
        <topology evidence="1">Multi-pass membrane protein</topology>
    </subcellularLocation>
</comment>
<keyword evidence="2 5" id="KW-0812">Transmembrane</keyword>
<keyword evidence="3 5" id="KW-1133">Transmembrane helix</keyword>
<dbReference type="AlphaFoldDB" id="A0A1M7Y731"/>
<evidence type="ECO:0000313" key="8">
    <source>
        <dbReference type="Proteomes" id="UP000184603"/>
    </source>
</evidence>
<gene>
    <name evidence="7" type="ORF">SAMN02745220_02286</name>
</gene>
<feature type="transmembrane region" description="Helical" evidence="5">
    <location>
        <begin position="419"/>
        <end position="441"/>
    </location>
</feature>
<feature type="transmembrane region" description="Helical" evidence="5">
    <location>
        <begin position="75"/>
        <end position="106"/>
    </location>
</feature>
<evidence type="ECO:0000256" key="2">
    <source>
        <dbReference type="ARBA" id="ARBA00022692"/>
    </source>
</evidence>
<keyword evidence="4 5" id="KW-0472">Membrane</keyword>
<feature type="transmembrane region" description="Helical" evidence="5">
    <location>
        <begin position="379"/>
        <end position="399"/>
    </location>
</feature>
<dbReference type="RefSeq" id="WP_073613587.1">
    <property type="nucleotide sequence ID" value="NZ_FRFE01000010.1"/>
</dbReference>
<evidence type="ECO:0000256" key="3">
    <source>
        <dbReference type="ARBA" id="ARBA00022989"/>
    </source>
</evidence>
<dbReference type="InterPro" id="IPR005829">
    <property type="entry name" value="Sugar_transporter_CS"/>
</dbReference>
<evidence type="ECO:0000256" key="1">
    <source>
        <dbReference type="ARBA" id="ARBA00004141"/>
    </source>
</evidence>
<dbReference type="GO" id="GO:0016020">
    <property type="term" value="C:membrane"/>
    <property type="evidence" value="ECO:0007669"/>
    <property type="project" value="UniProtKB-SubCell"/>
</dbReference>
<feature type="transmembrane region" description="Helical" evidence="5">
    <location>
        <begin position="150"/>
        <end position="166"/>
    </location>
</feature>
<feature type="transmembrane region" description="Helical" evidence="5">
    <location>
        <begin position="281"/>
        <end position="301"/>
    </location>
</feature>
<dbReference type="InterPro" id="IPR020846">
    <property type="entry name" value="MFS_dom"/>
</dbReference>
<dbReference type="PROSITE" id="PS00216">
    <property type="entry name" value="SUGAR_TRANSPORT_1"/>
    <property type="match status" value="1"/>
</dbReference>